<gene>
    <name evidence="2" type="ORF">NDU88_010980</name>
</gene>
<dbReference type="EMBL" id="JANPWB010000009">
    <property type="protein sequence ID" value="KAJ1158287.1"/>
    <property type="molecule type" value="Genomic_DNA"/>
</dbReference>
<organism evidence="2 3">
    <name type="scientific">Pleurodeles waltl</name>
    <name type="common">Iberian ribbed newt</name>
    <dbReference type="NCBI Taxonomy" id="8319"/>
    <lineage>
        <taxon>Eukaryota</taxon>
        <taxon>Metazoa</taxon>
        <taxon>Chordata</taxon>
        <taxon>Craniata</taxon>
        <taxon>Vertebrata</taxon>
        <taxon>Euteleostomi</taxon>
        <taxon>Amphibia</taxon>
        <taxon>Batrachia</taxon>
        <taxon>Caudata</taxon>
        <taxon>Salamandroidea</taxon>
        <taxon>Salamandridae</taxon>
        <taxon>Pleurodelinae</taxon>
        <taxon>Pleurodeles</taxon>
    </lineage>
</organism>
<accession>A0AAV7S2S1</accession>
<reference evidence="2" key="1">
    <citation type="journal article" date="2022" name="bioRxiv">
        <title>Sequencing and chromosome-scale assembly of the giantPleurodeles waltlgenome.</title>
        <authorList>
            <person name="Brown T."/>
            <person name="Elewa A."/>
            <person name="Iarovenko S."/>
            <person name="Subramanian E."/>
            <person name="Araus A.J."/>
            <person name="Petzold A."/>
            <person name="Susuki M."/>
            <person name="Suzuki K.-i.T."/>
            <person name="Hayashi T."/>
            <person name="Toyoda A."/>
            <person name="Oliveira C."/>
            <person name="Osipova E."/>
            <person name="Leigh N.D."/>
            <person name="Simon A."/>
            <person name="Yun M.H."/>
        </authorList>
    </citation>
    <scope>NUCLEOTIDE SEQUENCE</scope>
    <source>
        <strain evidence="2">20211129_DDA</strain>
        <tissue evidence="2">Liver</tissue>
    </source>
</reference>
<protein>
    <submittedName>
        <fullName evidence="2">Uncharacterized protein</fullName>
    </submittedName>
</protein>
<name>A0AAV7S2S1_PLEWA</name>
<keyword evidence="3" id="KW-1185">Reference proteome</keyword>
<sequence>MRKAACEVEAASVPRDTDNVCARRAHIQHSMRHQHLPSPARPLPKSTGPTHTFRTQKRNTASRKKDEPHPEKRTSVNPLPEERPSRCHNGRRKAHVEKHMLSFRSLIVNEA</sequence>
<dbReference type="Proteomes" id="UP001066276">
    <property type="component" value="Chromosome 5"/>
</dbReference>
<feature type="compositionally biased region" description="Basic residues" evidence="1">
    <location>
        <begin position="86"/>
        <end position="95"/>
    </location>
</feature>
<evidence type="ECO:0000313" key="3">
    <source>
        <dbReference type="Proteomes" id="UP001066276"/>
    </source>
</evidence>
<feature type="compositionally biased region" description="Basic and acidic residues" evidence="1">
    <location>
        <begin position="63"/>
        <end position="85"/>
    </location>
</feature>
<comment type="caution">
    <text evidence="2">The sequence shown here is derived from an EMBL/GenBank/DDBJ whole genome shotgun (WGS) entry which is preliminary data.</text>
</comment>
<evidence type="ECO:0000313" key="2">
    <source>
        <dbReference type="EMBL" id="KAJ1158287.1"/>
    </source>
</evidence>
<feature type="region of interest" description="Disordered" evidence="1">
    <location>
        <begin position="27"/>
        <end position="95"/>
    </location>
</feature>
<dbReference type="AlphaFoldDB" id="A0AAV7S2S1"/>
<feature type="region of interest" description="Disordered" evidence="1">
    <location>
        <begin position="1"/>
        <end position="20"/>
    </location>
</feature>
<evidence type="ECO:0000256" key="1">
    <source>
        <dbReference type="SAM" id="MobiDB-lite"/>
    </source>
</evidence>
<proteinExistence type="predicted"/>